<evidence type="ECO:0000313" key="2">
    <source>
        <dbReference type="EMBL" id="KRY93934.1"/>
    </source>
</evidence>
<gene>
    <name evidence="1" type="ORF">T4A_10738</name>
    <name evidence="2" type="ORF">T4B_5412</name>
</gene>
<name>A0A0V1DK80_TRIPS</name>
<keyword evidence="4" id="KW-1185">Reference proteome</keyword>
<accession>A0A0V1DK80</accession>
<dbReference type="EMBL" id="JYDR01002762">
    <property type="protein sequence ID" value="KRY62032.1"/>
    <property type="molecule type" value="Genomic_DNA"/>
</dbReference>
<evidence type="ECO:0000313" key="1">
    <source>
        <dbReference type="EMBL" id="KRY62032.1"/>
    </source>
</evidence>
<comment type="caution">
    <text evidence="1">The sequence shown here is derived from an EMBL/GenBank/DDBJ whole genome shotgun (WGS) entry which is preliminary data.</text>
</comment>
<dbReference type="AlphaFoldDB" id="A0A0V1DK80"/>
<reference evidence="3 4" key="1">
    <citation type="submission" date="2015-01" db="EMBL/GenBank/DDBJ databases">
        <title>Evolution of Trichinella species and genotypes.</title>
        <authorList>
            <person name="Korhonen P.K."/>
            <person name="Edoardo P."/>
            <person name="Giuseppe L.R."/>
            <person name="Gasser R.B."/>
        </authorList>
    </citation>
    <scope>NUCLEOTIDE SEQUENCE [LARGE SCALE GENOMIC DNA]</scope>
    <source>
        <strain evidence="1">ISS13</strain>
        <strain evidence="2">ISS588</strain>
    </source>
</reference>
<proteinExistence type="predicted"/>
<protein>
    <submittedName>
        <fullName evidence="1">Uncharacterized protein</fullName>
    </submittedName>
</protein>
<evidence type="ECO:0000313" key="3">
    <source>
        <dbReference type="Proteomes" id="UP000054632"/>
    </source>
</evidence>
<dbReference type="EMBL" id="JYDS01006266">
    <property type="protein sequence ID" value="KRY93934.1"/>
    <property type="molecule type" value="Genomic_DNA"/>
</dbReference>
<dbReference type="Proteomes" id="UP000054805">
    <property type="component" value="Unassembled WGS sequence"/>
</dbReference>
<evidence type="ECO:0000313" key="4">
    <source>
        <dbReference type="Proteomes" id="UP000054805"/>
    </source>
</evidence>
<dbReference type="Proteomes" id="UP000054632">
    <property type="component" value="Unassembled WGS sequence"/>
</dbReference>
<organism evidence="1 3">
    <name type="scientific">Trichinella pseudospiralis</name>
    <name type="common">Parasitic roundworm</name>
    <dbReference type="NCBI Taxonomy" id="6337"/>
    <lineage>
        <taxon>Eukaryota</taxon>
        <taxon>Metazoa</taxon>
        <taxon>Ecdysozoa</taxon>
        <taxon>Nematoda</taxon>
        <taxon>Enoplea</taxon>
        <taxon>Dorylaimia</taxon>
        <taxon>Trichinellida</taxon>
        <taxon>Trichinellidae</taxon>
        <taxon>Trichinella</taxon>
    </lineage>
</organism>
<sequence length="32" mass="4105">MRGKRKYYKKKQKKKYSNKKIPRTLVTYIEIW</sequence>